<proteinExistence type="predicted"/>
<feature type="domain" description="Polymerase/histidinol phosphatase N-terminal" evidence="1">
    <location>
        <begin position="53"/>
        <end position="113"/>
    </location>
</feature>
<comment type="caution">
    <text evidence="2">The sequence shown here is derived from an EMBL/GenBank/DDBJ whole genome shotgun (WGS) entry which is preliminary data.</text>
</comment>
<dbReference type="AlphaFoldDB" id="A0ABD1Z2Z4"/>
<dbReference type="EMBL" id="JBHFFA010000002">
    <property type="protein sequence ID" value="KAL2642147.1"/>
    <property type="molecule type" value="Genomic_DNA"/>
</dbReference>
<dbReference type="PANTHER" id="PTHR42924">
    <property type="entry name" value="EXONUCLEASE"/>
    <property type="match status" value="1"/>
</dbReference>
<name>A0ABD1Z2Z4_9MARC</name>
<sequence>MSKTIDSEAEVDLEKSNRDKYMNFQKNLRILTPKGTNLKTRQFMTKWHGRNDHSTCSDGHLSPELVVARAYRNGVRVLALTDHDTMAGVPDALRAARKYGMRVIPGIEISAKYVQRQTGRGGVVTAAREEPIHILAYYGCCGPSNCVELEDKLIEVREGRYGRAKEMVRKLKLLHKPIKWEDVLRVAGDGVAPGRPHVARALYEAGHVDSVGQAFTKYLHDDGPAYATGAELPAAEVVKLIKETGGVSVLAHPWTLKDPMTVIEHLVDAGINGMEVYRSDGRHAVFGPLGEVCKLLRIGGSDFHGKGDPDETDLGGIDLPSMAVHEFLKVAQPLWSSAVEQILQDFAQVVSERVENDTNQSNKRSFDVWKGDISVSGISLPGEVDHVRCLRLSPWLSEAEKELVEMVASRLGMKTTTTEVDGQLALAVYKH</sequence>
<dbReference type="SUPFAM" id="SSF89550">
    <property type="entry name" value="PHP domain-like"/>
    <property type="match status" value="1"/>
</dbReference>
<accession>A0ABD1Z2Z4</accession>
<reference evidence="2 3" key="1">
    <citation type="submission" date="2024-09" db="EMBL/GenBank/DDBJ databases">
        <title>Chromosome-scale assembly of Riccia fluitans.</title>
        <authorList>
            <person name="Paukszto L."/>
            <person name="Sawicki J."/>
            <person name="Karawczyk K."/>
            <person name="Piernik-Szablinska J."/>
            <person name="Szczecinska M."/>
            <person name="Mazdziarz M."/>
        </authorList>
    </citation>
    <scope>NUCLEOTIDE SEQUENCE [LARGE SCALE GENOMIC DNA]</scope>
    <source>
        <strain evidence="2">Rf_01</strain>
        <tissue evidence="2">Aerial parts of the thallus</tissue>
    </source>
</reference>
<dbReference type="InterPro" id="IPR052018">
    <property type="entry name" value="PHP_domain"/>
</dbReference>
<protein>
    <recommendedName>
        <fullName evidence="1">Polymerase/histidinol phosphatase N-terminal domain-containing protein</fullName>
    </recommendedName>
</protein>
<dbReference type="SMART" id="SM00481">
    <property type="entry name" value="POLIIIAc"/>
    <property type="match status" value="1"/>
</dbReference>
<evidence type="ECO:0000313" key="3">
    <source>
        <dbReference type="Proteomes" id="UP001605036"/>
    </source>
</evidence>
<dbReference type="Gene3D" id="3.20.20.140">
    <property type="entry name" value="Metal-dependent hydrolases"/>
    <property type="match status" value="1"/>
</dbReference>
<dbReference type="Proteomes" id="UP001605036">
    <property type="component" value="Unassembled WGS sequence"/>
</dbReference>
<dbReference type="InterPro" id="IPR003141">
    <property type="entry name" value="Pol/His_phosphatase_N"/>
</dbReference>
<evidence type="ECO:0000313" key="2">
    <source>
        <dbReference type="EMBL" id="KAL2642147.1"/>
    </source>
</evidence>
<keyword evidence="3" id="KW-1185">Reference proteome</keyword>
<dbReference type="Pfam" id="PF02811">
    <property type="entry name" value="PHP"/>
    <property type="match status" value="1"/>
</dbReference>
<dbReference type="Gene3D" id="1.10.150.650">
    <property type="match status" value="1"/>
</dbReference>
<dbReference type="InterPro" id="IPR016195">
    <property type="entry name" value="Pol/histidinol_Pase-like"/>
</dbReference>
<gene>
    <name evidence="2" type="ORF">R1flu_009734</name>
</gene>
<dbReference type="CDD" id="cd07438">
    <property type="entry name" value="PHP_HisPPase_AMP"/>
    <property type="match status" value="1"/>
</dbReference>
<organism evidence="2 3">
    <name type="scientific">Riccia fluitans</name>
    <dbReference type="NCBI Taxonomy" id="41844"/>
    <lineage>
        <taxon>Eukaryota</taxon>
        <taxon>Viridiplantae</taxon>
        <taxon>Streptophyta</taxon>
        <taxon>Embryophyta</taxon>
        <taxon>Marchantiophyta</taxon>
        <taxon>Marchantiopsida</taxon>
        <taxon>Marchantiidae</taxon>
        <taxon>Marchantiales</taxon>
        <taxon>Ricciaceae</taxon>
        <taxon>Riccia</taxon>
    </lineage>
</organism>
<dbReference type="PANTHER" id="PTHR42924:SF3">
    <property type="entry name" value="POLYMERASE_HISTIDINOL PHOSPHATASE N-TERMINAL DOMAIN-CONTAINING PROTEIN"/>
    <property type="match status" value="1"/>
</dbReference>
<dbReference type="InterPro" id="IPR004013">
    <property type="entry name" value="PHP_dom"/>
</dbReference>
<evidence type="ECO:0000259" key="1">
    <source>
        <dbReference type="SMART" id="SM00481"/>
    </source>
</evidence>